<dbReference type="EMBL" id="JACHIA010000025">
    <property type="protein sequence ID" value="MBB6073465.1"/>
    <property type="molecule type" value="Genomic_DNA"/>
</dbReference>
<dbReference type="InterPro" id="IPR050816">
    <property type="entry name" value="Flavin-dep_Halogenase_NPB"/>
</dbReference>
<evidence type="ECO:0000313" key="1">
    <source>
        <dbReference type="EMBL" id="MBB6073465.1"/>
    </source>
</evidence>
<sequence>MVRERVDVAIAGGGPAGCAAAITLRAHAPGLSVALMEASDYAGPRVGETLPPPATEILEHLGVAEAFAGQCHHPAYGTAAAWGSERAHENDFVFHVRQVGWHLDRGAFDAMLADRAEAAGVRVLRGARVAEAARTEDGWRLSLSTGAAVDARFVMDATGAGAALARRAGGVRSVAFDRLAGFVRFFRQPDGGTPHTLVEAFEDGWWYTAPLPDGRRVVACMTDTDIARGMRLHRGTAWRALLRRSAPRVMEALDGAAAEGEPLVRAARSRRLTAAAGEDWLAVGDAASTFDPLSSQGMTKALRGGIFAAYAAGDLLARGDDAGIARYRDFIRREFDGYLASRARYYADEQRWPAHEFWRRRHAPVRTSAIAA</sequence>
<dbReference type="InterPro" id="IPR006905">
    <property type="entry name" value="Flavin_halogenase"/>
</dbReference>
<dbReference type="AlphaFoldDB" id="A0A841H5G4"/>
<keyword evidence="2" id="KW-1185">Reference proteome</keyword>
<dbReference type="PANTHER" id="PTHR43747">
    <property type="entry name" value="FAD-BINDING PROTEIN"/>
    <property type="match status" value="1"/>
</dbReference>
<dbReference type="PRINTS" id="PR00411">
    <property type="entry name" value="PNDRDTASEI"/>
</dbReference>
<protein>
    <submittedName>
        <fullName evidence="1">Flavin-dependent dehydrogenase</fullName>
    </submittedName>
</protein>
<proteinExistence type="predicted"/>
<evidence type="ECO:0000313" key="2">
    <source>
        <dbReference type="Proteomes" id="UP000582837"/>
    </source>
</evidence>
<organism evidence="1 2">
    <name type="scientific">Longimicrobium terrae</name>
    <dbReference type="NCBI Taxonomy" id="1639882"/>
    <lineage>
        <taxon>Bacteria</taxon>
        <taxon>Pseudomonadati</taxon>
        <taxon>Gemmatimonadota</taxon>
        <taxon>Longimicrobiia</taxon>
        <taxon>Longimicrobiales</taxon>
        <taxon>Longimicrobiaceae</taxon>
        <taxon>Longimicrobium</taxon>
    </lineage>
</organism>
<dbReference type="SUPFAM" id="SSF51905">
    <property type="entry name" value="FAD/NAD(P)-binding domain"/>
    <property type="match status" value="1"/>
</dbReference>
<name>A0A841H5G4_9BACT</name>
<dbReference type="PANTHER" id="PTHR43747:SF1">
    <property type="entry name" value="SLR1998 PROTEIN"/>
    <property type="match status" value="1"/>
</dbReference>
<dbReference type="RefSeq" id="WP_170038572.1">
    <property type="nucleotide sequence ID" value="NZ_JABDTL010000002.1"/>
</dbReference>
<dbReference type="GO" id="GO:0004497">
    <property type="term" value="F:monooxygenase activity"/>
    <property type="evidence" value="ECO:0007669"/>
    <property type="project" value="InterPro"/>
</dbReference>
<dbReference type="Proteomes" id="UP000582837">
    <property type="component" value="Unassembled WGS sequence"/>
</dbReference>
<accession>A0A841H5G4</accession>
<dbReference type="Pfam" id="PF04820">
    <property type="entry name" value="Trp_halogenase"/>
    <property type="match status" value="2"/>
</dbReference>
<reference evidence="1 2" key="1">
    <citation type="submission" date="2020-08" db="EMBL/GenBank/DDBJ databases">
        <title>Genomic Encyclopedia of Type Strains, Phase IV (KMG-IV): sequencing the most valuable type-strain genomes for metagenomic binning, comparative biology and taxonomic classification.</title>
        <authorList>
            <person name="Goeker M."/>
        </authorList>
    </citation>
    <scope>NUCLEOTIDE SEQUENCE [LARGE SCALE GENOMIC DNA]</scope>
    <source>
        <strain evidence="1 2">DSM 29007</strain>
    </source>
</reference>
<dbReference type="Gene3D" id="3.50.50.60">
    <property type="entry name" value="FAD/NAD(P)-binding domain"/>
    <property type="match status" value="1"/>
</dbReference>
<comment type="caution">
    <text evidence="1">The sequence shown here is derived from an EMBL/GenBank/DDBJ whole genome shotgun (WGS) entry which is preliminary data.</text>
</comment>
<gene>
    <name evidence="1" type="ORF">HNQ61_005135</name>
</gene>
<dbReference type="InterPro" id="IPR036188">
    <property type="entry name" value="FAD/NAD-bd_sf"/>
</dbReference>
<dbReference type="Gene3D" id="3.30.9.100">
    <property type="match status" value="1"/>
</dbReference>